<sequence>MTVDQIIDATIGKEGGYSNHPSDAGGETMWGITAAVARANGYNGSMKAMPRSEAVRIYREQYFVKPGFAKVAEISPRVAEELFDTGVNMGDTWPRRWLQQWLNALNRQGRDYADVVEDGAIGPATVGALGRLIAVRGRQAAEDVLLKGLNSSQGARYLELARQRSANEDFVFGWLANRVGLAA</sequence>
<dbReference type="Proteomes" id="UP000032305">
    <property type="component" value="Unassembled WGS sequence"/>
</dbReference>
<keyword evidence="4" id="KW-1185">Reference proteome</keyword>
<comment type="caution">
    <text evidence="3">The sequence shown here is derived from an EMBL/GenBank/DDBJ whole genome shotgun (WGS) entry which is preliminary data.</text>
</comment>
<organism evidence="3 4">
    <name type="scientific">Sphingomonas parapaucimobilis NBRC 15100</name>
    <dbReference type="NCBI Taxonomy" id="1219049"/>
    <lineage>
        <taxon>Bacteria</taxon>
        <taxon>Pseudomonadati</taxon>
        <taxon>Pseudomonadota</taxon>
        <taxon>Alphaproteobacteria</taxon>
        <taxon>Sphingomonadales</taxon>
        <taxon>Sphingomonadaceae</taxon>
        <taxon>Sphingomonas</taxon>
    </lineage>
</organism>
<name>A0A0A1W9X9_9SPHN</name>
<dbReference type="EMBL" id="BBPI01000068">
    <property type="protein sequence ID" value="GAM01729.1"/>
    <property type="molecule type" value="Genomic_DNA"/>
</dbReference>
<proteinExistence type="predicted"/>
<dbReference type="InterPro" id="IPR008565">
    <property type="entry name" value="TtsA-like_GH18_dom"/>
</dbReference>
<dbReference type="eggNOG" id="COG3926">
    <property type="taxonomic scope" value="Bacteria"/>
</dbReference>
<dbReference type="InterPro" id="IPR018537">
    <property type="entry name" value="Peptidoglycan-bd_3"/>
</dbReference>
<dbReference type="InterPro" id="IPR023346">
    <property type="entry name" value="Lysozyme-like_dom_sf"/>
</dbReference>
<feature type="domain" description="TtsA-like Glycoside hydrolase family 108" evidence="1">
    <location>
        <begin position="8"/>
        <end position="90"/>
    </location>
</feature>
<evidence type="ECO:0000313" key="3">
    <source>
        <dbReference type="EMBL" id="GAM01729.1"/>
    </source>
</evidence>
<dbReference type="CDD" id="cd13926">
    <property type="entry name" value="N-acetylmuramidase_GH108"/>
    <property type="match status" value="1"/>
</dbReference>
<dbReference type="OrthoDB" id="9815229at2"/>
<evidence type="ECO:0000313" key="4">
    <source>
        <dbReference type="Proteomes" id="UP000032305"/>
    </source>
</evidence>
<evidence type="ECO:0000259" key="1">
    <source>
        <dbReference type="Pfam" id="PF05838"/>
    </source>
</evidence>
<dbReference type="SUPFAM" id="SSF53955">
    <property type="entry name" value="Lysozyme-like"/>
    <property type="match status" value="1"/>
</dbReference>
<accession>A0A0A1W9X9</accession>
<dbReference type="Pfam" id="PF09374">
    <property type="entry name" value="PG_binding_3"/>
    <property type="match status" value="1"/>
</dbReference>
<evidence type="ECO:0000259" key="2">
    <source>
        <dbReference type="Pfam" id="PF09374"/>
    </source>
</evidence>
<dbReference type="RefSeq" id="WP_042488902.1">
    <property type="nucleotide sequence ID" value="NZ_BBPI01000068.1"/>
</dbReference>
<dbReference type="AlphaFoldDB" id="A0A0A1W9X9"/>
<gene>
    <name evidence="3" type="ORF">SP5_068_00970</name>
</gene>
<reference evidence="3 4" key="1">
    <citation type="submission" date="2014-11" db="EMBL/GenBank/DDBJ databases">
        <title>Whole genome shotgun sequence of Sphingomonas parapaucimobilis NBRC 15100.</title>
        <authorList>
            <person name="Katano-Makiyama Y."/>
            <person name="Hosoyama A."/>
            <person name="Hashimoto M."/>
            <person name="Hosoyama Y."/>
            <person name="Noguchi M."/>
            <person name="Numata M."/>
            <person name="Tsuchikane K."/>
            <person name="Hirakata S."/>
            <person name="Uohara A."/>
            <person name="Shimodaira J."/>
            <person name="Ohji S."/>
            <person name="Ichikawa N."/>
            <person name="Kimura A."/>
            <person name="Yamazoe A."/>
            <person name="Fujita N."/>
        </authorList>
    </citation>
    <scope>NUCLEOTIDE SEQUENCE [LARGE SCALE GENOMIC DNA]</scope>
    <source>
        <strain evidence="3 4">NBRC 15100</strain>
    </source>
</reference>
<protein>
    <submittedName>
        <fullName evidence="3">Uncharacterized protein</fullName>
    </submittedName>
</protein>
<dbReference type="Gene3D" id="1.20.141.10">
    <property type="entry name" value="Chitosanase, subunit A, domain 1"/>
    <property type="match status" value="1"/>
</dbReference>
<dbReference type="Pfam" id="PF05838">
    <property type="entry name" value="Glyco_hydro_108"/>
    <property type="match status" value="1"/>
</dbReference>
<feature type="domain" description="Peptidoglycan binding" evidence="2">
    <location>
        <begin position="95"/>
        <end position="179"/>
    </location>
</feature>